<dbReference type="InterPro" id="IPR006047">
    <property type="entry name" value="GH13_cat_dom"/>
</dbReference>
<accession>A0A0C9Q9J7</accession>
<proteinExistence type="predicted"/>
<dbReference type="InterPro" id="IPR017853">
    <property type="entry name" value="GH"/>
</dbReference>
<dbReference type="RefSeq" id="WP_003584014.1">
    <property type="nucleotide sequence ID" value="NZ_BAYM01000080.1"/>
</dbReference>
<dbReference type="CDD" id="cd02857">
    <property type="entry name" value="E_set_CDase_PDE_N"/>
    <property type="match status" value="1"/>
</dbReference>
<keyword evidence="1" id="KW-0378">Hydrolase</keyword>
<dbReference type="Pfam" id="PF02903">
    <property type="entry name" value="Alpha-amylase_N"/>
    <property type="match status" value="1"/>
</dbReference>
<evidence type="ECO:0000313" key="5">
    <source>
        <dbReference type="Proteomes" id="UP000032552"/>
    </source>
</evidence>
<dbReference type="PANTHER" id="PTHR10357">
    <property type="entry name" value="ALPHA-AMYLASE FAMILY MEMBER"/>
    <property type="match status" value="1"/>
</dbReference>
<dbReference type="Gene3D" id="3.90.400.10">
    <property type="entry name" value="Oligo-1,6-glucosidase, Domain 2"/>
    <property type="match status" value="1"/>
</dbReference>
<dbReference type="SMART" id="SM00642">
    <property type="entry name" value="Aamy"/>
    <property type="match status" value="1"/>
</dbReference>
<name>A0A0C9Q9J7_LACPA</name>
<keyword evidence="2" id="KW-0326">Glycosidase</keyword>
<protein>
    <submittedName>
        <fullName evidence="4">Neopullulanase</fullName>
    </submittedName>
</protein>
<dbReference type="InterPro" id="IPR014756">
    <property type="entry name" value="Ig_E-set"/>
</dbReference>
<evidence type="ECO:0000256" key="1">
    <source>
        <dbReference type="ARBA" id="ARBA00022801"/>
    </source>
</evidence>
<feature type="domain" description="Glycosyl hydrolase family 13 catalytic" evidence="3">
    <location>
        <begin position="147"/>
        <end position="511"/>
    </location>
</feature>
<dbReference type="PANTHER" id="PTHR10357:SF210">
    <property type="entry name" value="MALTODEXTRIN GLUCOSIDASE"/>
    <property type="match status" value="1"/>
</dbReference>
<dbReference type="InterPro" id="IPR004185">
    <property type="entry name" value="Glyco_hydro_13_lg-like_dom"/>
</dbReference>
<dbReference type="InterPro" id="IPR013783">
    <property type="entry name" value="Ig-like_fold"/>
</dbReference>
<dbReference type="GO" id="GO:0005975">
    <property type="term" value="P:carbohydrate metabolic process"/>
    <property type="evidence" value="ECO:0007669"/>
    <property type="project" value="InterPro"/>
</dbReference>
<organism evidence="4 5">
    <name type="scientific">Lacticaseibacillus paracasei NRIC 0644</name>
    <dbReference type="NCBI Taxonomy" id="1435038"/>
    <lineage>
        <taxon>Bacteria</taxon>
        <taxon>Bacillati</taxon>
        <taxon>Bacillota</taxon>
        <taxon>Bacilli</taxon>
        <taxon>Lactobacillales</taxon>
        <taxon>Lactobacillaceae</taxon>
        <taxon>Lacticaseibacillus</taxon>
    </lineage>
</organism>
<dbReference type="AlphaFoldDB" id="A0A0C9Q9J7"/>
<evidence type="ECO:0000256" key="2">
    <source>
        <dbReference type="ARBA" id="ARBA00023295"/>
    </source>
</evidence>
<dbReference type="CDD" id="cd11338">
    <property type="entry name" value="AmyAc_CMD"/>
    <property type="match status" value="1"/>
</dbReference>
<dbReference type="EMBL" id="BAYM01000080">
    <property type="protein sequence ID" value="GAN36502.1"/>
    <property type="molecule type" value="Genomic_DNA"/>
</dbReference>
<dbReference type="Proteomes" id="UP000032552">
    <property type="component" value="Unassembled WGS sequence"/>
</dbReference>
<comment type="caution">
    <text evidence="4">The sequence shown here is derived from an EMBL/GenBank/DDBJ whole genome shotgun (WGS) entry which is preliminary data.</text>
</comment>
<evidence type="ECO:0000313" key="4">
    <source>
        <dbReference type="EMBL" id="GAN36502.1"/>
    </source>
</evidence>
<reference evidence="5" key="1">
    <citation type="submission" date="2014-05" db="EMBL/GenBank/DDBJ databases">
        <title>Whole genome sequencing of Lactobacillus casei NRIC0644.</title>
        <authorList>
            <person name="Atarashi H."/>
            <person name="Yoshida Y."/>
            <person name="Fujimura S."/>
            <person name="Tanaka N."/>
            <person name="Shiwa Y."/>
            <person name="Yoshikawa H."/>
            <person name="Okada S."/>
            <person name="Nakagawa J."/>
        </authorList>
    </citation>
    <scope>NUCLEOTIDE SEQUENCE [LARGE SCALE GENOMIC DNA]</scope>
    <source>
        <strain evidence="5">NRIC0644</strain>
    </source>
</reference>
<dbReference type="Gene3D" id="3.20.20.80">
    <property type="entry name" value="Glycosidases"/>
    <property type="match status" value="1"/>
</dbReference>
<dbReference type="Pfam" id="PF00128">
    <property type="entry name" value="Alpha-amylase"/>
    <property type="match status" value="1"/>
</dbReference>
<dbReference type="SUPFAM" id="SSF81296">
    <property type="entry name" value="E set domains"/>
    <property type="match status" value="1"/>
</dbReference>
<evidence type="ECO:0000259" key="3">
    <source>
        <dbReference type="SMART" id="SM00642"/>
    </source>
</evidence>
<dbReference type="GO" id="GO:0004553">
    <property type="term" value="F:hydrolase activity, hydrolyzing O-glycosyl compounds"/>
    <property type="evidence" value="ECO:0007669"/>
    <property type="project" value="InterPro"/>
</dbReference>
<dbReference type="Gene3D" id="2.60.40.10">
    <property type="entry name" value="Immunoglobulins"/>
    <property type="match status" value="1"/>
</dbReference>
<gene>
    <name evidence="4" type="ORF">LC0644_1091</name>
</gene>
<sequence length="581" mass="66363">MNLAAMSHRPESEDCFLYTNKKLRLRFHTAQNDVAKVVVLYGDPYWQALDQHQQYRLSYQRKPMSQLGTGQIADHWGVTLEAPYQRLQYLFEVTGQDGSKWLFGDRGLRKDTESARIDTGNYFRVPYFHEIDRVKTPDWVKETVWYQIFPERFANGDSTNDPVGTKPWRPSDHPGRDDYYGGDLQGVLDHLDDLQALGVNGLYFCPIFTASSNHKYDTIDYLTIDPDFGDKTLFAKLVNEAHKRGMRVMLDAVFNHMGFASMQWQDVLANGKKSRFASWFHIHDYPLTPFHNPLKGEGAPQYDTFAFESRMPKLDTANPAVQDYLLQVATYWIQAFDIDAWRLDVANEVDHHFWKRFYSAVTAIKPDFYILGEVWHSSQPWLNGDEFSGVMNYAFTQQIEDHFLTGKQTAAGMTALLTDQLMLYRDQTNQVMLNMLDSHDTPRLLTVAGDDIELALQALTFAFLQTGTPCLYYGTEMGMDGENDPDDRKPMDWTKLGQPIWQRVAKLIGFRREHAATLGRGTTKLEVTPSGLIKVVRHGRETLTAYFNTTASSVPLTAAPVLHQGFAQNELAPKGFVVAVN</sequence>
<dbReference type="SUPFAM" id="SSF51445">
    <property type="entry name" value="(Trans)glycosidases"/>
    <property type="match status" value="1"/>
</dbReference>
<dbReference type="InterPro" id="IPR045857">
    <property type="entry name" value="O16G_dom_2"/>
</dbReference>